<dbReference type="PANTHER" id="PTHR10894:SF24">
    <property type="entry name" value="OS02G0511800 PROTEIN"/>
    <property type="match status" value="1"/>
</dbReference>
<sequence length="339" mass="38613">MGERRGPPLALGVPTKRGRPPPPGSVASIADKLGNYGLLLLLFETPSGFAMLLSLDGVQLYLPDAMENIWSNFGTEYMARHVVWLKEFRNFNDKSSAIRSDTGVDRKLVKLIMRWRRPGQMLVVGKPEYRTIIETSMGIPCLFDETVMELMWGLQNVMHSLVPKEKSELTIEDRLPMSRGLKMFLDRKGFDVKPEMVNDRIVLSACALYNCDHIEQKHCTNLKRAGELLKEVSGIDTQDWSLQKVATALMIICWPEYETGLGDPEEMFTVDELSKFEDDAREYDGKFIKSRVMRMHYELVCAHEARASHQVLLDSLVTKAKEAYEEDHKTRAESLKPIA</sequence>
<name>A0ABC9B886_9POAL</name>
<accession>A0ABC9B886</accession>
<dbReference type="InterPro" id="IPR045056">
    <property type="entry name" value="Nop56/Nop58"/>
</dbReference>
<dbReference type="AlphaFoldDB" id="A0ABC9B886"/>
<evidence type="ECO:0000313" key="2">
    <source>
        <dbReference type="EMBL" id="CAL4996578.1"/>
    </source>
</evidence>
<dbReference type="EMBL" id="OZ075135">
    <property type="protein sequence ID" value="CAL4996578.1"/>
    <property type="molecule type" value="Genomic_DNA"/>
</dbReference>
<evidence type="ECO:0000313" key="3">
    <source>
        <dbReference type="Proteomes" id="UP001497457"/>
    </source>
</evidence>
<evidence type="ECO:0000256" key="1">
    <source>
        <dbReference type="SAM" id="MobiDB-lite"/>
    </source>
</evidence>
<dbReference type="Proteomes" id="UP001497457">
    <property type="component" value="Chromosome 25rd"/>
</dbReference>
<keyword evidence="3" id="KW-1185">Reference proteome</keyword>
<gene>
    <name evidence="2" type="ORF">URODEC1_LOCUS62984</name>
</gene>
<dbReference type="PANTHER" id="PTHR10894">
    <property type="entry name" value="NUCLEOLAR PROTEIN 5 NUCLEOLAR PROTEIN NOP5 NOP58"/>
    <property type="match status" value="1"/>
</dbReference>
<protein>
    <submittedName>
        <fullName evidence="2">Uncharacterized protein</fullName>
    </submittedName>
</protein>
<proteinExistence type="predicted"/>
<organism evidence="2 3">
    <name type="scientific">Urochloa decumbens</name>
    <dbReference type="NCBI Taxonomy" id="240449"/>
    <lineage>
        <taxon>Eukaryota</taxon>
        <taxon>Viridiplantae</taxon>
        <taxon>Streptophyta</taxon>
        <taxon>Embryophyta</taxon>
        <taxon>Tracheophyta</taxon>
        <taxon>Spermatophyta</taxon>
        <taxon>Magnoliopsida</taxon>
        <taxon>Liliopsida</taxon>
        <taxon>Poales</taxon>
        <taxon>Poaceae</taxon>
        <taxon>PACMAD clade</taxon>
        <taxon>Panicoideae</taxon>
        <taxon>Panicodae</taxon>
        <taxon>Paniceae</taxon>
        <taxon>Melinidinae</taxon>
        <taxon>Urochloa</taxon>
    </lineage>
</organism>
<reference evidence="2" key="1">
    <citation type="submission" date="2024-10" db="EMBL/GenBank/DDBJ databases">
        <authorList>
            <person name="Ryan C."/>
        </authorList>
    </citation>
    <scope>NUCLEOTIDE SEQUENCE [LARGE SCALE GENOMIC DNA]</scope>
</reference>
<feature type="region of interest" description="Disordered" evidence="1">
    <location>
        <begin position="1"/>
        <end position="25"/>
    </location>
</feature>